<evidence type="ECO:0000313" key="2">
    <source>
        <dbReference type="EMBL" id="MDT0411100.1"/>
    </source>
</evidence>
<accession>A0ABU2R389</accession>
<name>A0ABU2R389_9ACTN</name>
<dbReference type="RefSeq" id="WP_010272950.1">
    <property type="nucleotide sequence ID" value="NZ_JAVRET010000043.1"/>
</dbReference>
<dbReference type="Proteomes" id="UP001183610">
    <property type="component" value="Unassembled WGS sequence"/>
</dbReference>
<evidence type="ECO:0000259" key="1">
    <source>
        <dbReference type="Pfam" id="PF04149"/>
    </source>
</evidence>
<protein>
    <submittedName>
        <fullName evidence="2">DUF397 domain-containing protein</fullName>
    </submittedName>
</protein>
<gene>
    <name evidence="2" type="ORF">RM698_18850</name>
</gene>
<dbReference type="InterPro" id="IPR007278">
    <property type="entry name" value="DUF397"/>
</dbReference>
<proteinExistence type="predicted"/>
<reference evidence="3" key="1">
    <citation type="submission" date="2023-07" db="EMBL/GenBank/DDBJ databases">
        <title>30 novel species of actinomycetes from the DSMZ collection.</title>
        <authorList>
            <person name="Nouioui I."/>
        </authorList>
    </citation>
    <scope>NUCLEOTIDE SEQUENCE [LARGE SCALE GENOMIC DNA]</scope>
    <source>
        <strain evidence="3">DSM 41979</strain>
    </source>
</reference>
<evidence type="ECO:0000313" key="3">
    <source>
        <dbReference type="Proteomes" id="UP001183610"/>
    </source>
</evidence>
<keyword evidence="3" id="KW-1185">Reference proteome</keyword>
<dbReference type="EMBL" id="JAVRET010000043">
    <property type="protein sequence ID" value="MDT0411100.1"/>
    <property type="molecule type" value="Genomic_DNA"/>
</dbReference>
<comment type="caution">
    <text evidence="2">The sequence shown here is derived from an EMBL/GenBank/DDBJ whole genome shotgun (WGS) entry which is preliminary data.</text>
</comment>
<organism evidence="2 3">
    <name type="scientific">Streptomyces evansiae</name>
    <dbReference type="NCBI Taxonomy" id="3075535"/>
    <lineage>
        <taxon>Bacteria</taxon>
        <taxon>Bacillati</taxon>
        <taxon>Actinomycetota</taxon>
        <taxon>Actinomycetes</taxon>
        <taxon>Kitasatosporales</taxon>
        <taxon>Streptomycetaceae</taxon>
        <taxon>Streptomyces</taxon>
    </lineage>
</organism>
<sequence length="63" mass="6677">MTNQSRRWVKSSYSGGDNGNCVELAVGEAALPVRDSKCADEGPVVEFGREAFAVFLGSVAKGR</sequence>
<dbReference type="Pfam" id="PF04149">
    <property type="entry name" value="DUF397"/>
    <property type="match status" value="1"/>
</dbReference>
<feature type="domain" description="DUF397" evidence="1">
    <location>
        <begin position="7"/>
        <end position="59"/>
    </location>
</feature>